<dbReference type="SUPFAM" id="SSF55729">
    <property type="entry name" value="Acyl-CoA N-acyltransferases (Nat)"/>
    <property type="match status" value="1"/>
</dbReference>
<reference evidence="2 3" key="1">
    <citation type="submission" date="2023-11" db="EMBL/GenBank/DDBJ databases">
        <title>A Novel Polar Bacteriovorax (B. antarcticus) Isolated from the Biocrust in Antarctica.</title>
        <authorList>
            <person name="Mun W."/>
            <person name="Choi S.Y."/>
            <person name="Mitchell R.J."/>
        </authorList>
    </citation>
    <scope>NUCLEOTIDE SEQUENCE [LARGE SCALE GENOMIC DNA]</scope>
    <source>
        <strain evidence="2 3">PP10</strain>
    </source>
</reference>
<keyword evidence="3" id="KW-1185">Reference proteome</keyword>
<proteinExistence type="predicted"/>
<dbReference type="InterPro" id="IPR000182">
    <property type="entry name" value="GNAT_dom"/>
</dbReference>
<feature type="domain" description="N-acetyltransferase" evidence="1">
    <location>
        <begin position="4"/>
        <end position="144"/>
    </location>
</feature>
<dbReference type="EC" id="2.3.1.-" evidence="2"/>
<keyword evidence="2" id="KW-0808">Transferase</keyword>
<dbReference type="CDD" id="cd04301">
    <property type="entry name" value="NAT_SF"/>
    <property type="match status" value="1"/>
</dbReference>
<comment type="caution">
    <text evidence="2">The sequence shown here is derived from an EMBL/GenBank/DDBJ whole genome shotgun (WGS) entry which is preliminary data.</text>
</comment>
<dbReference type="InterPro" id="IPR016181">
    <property type="entry name" value="Acyl_CoA_acyltransferase"/>
</dbReference>
<sequence length="145" mass="16669">MTETKMVTFNSPEYLAAVKIRKDVFVIEQNIPEELEVDQYEKNCEHFLTKVDGIPAAAGRLRIKDSTIKFERIACLKNYRGTGVGRNLMQKMLEHALSAHPNLTPYMHSQTIAAAFYEKLGWTSEGEVFYEADLPHIAMIYKRQK</sequence>
<dbReference type="GO" id="GO:0016746">
    <property type="term" value="F:acyltransferase activity"/>
    <property type="evidence" value="ECO:0007669"/>
    <property type="project" value="UniProtKB-KW"/>
</dbReference>
<accession>A0ABU5VSM8</accession>
<dbReference type="EMBL" id="JAYGJQ010000001">
    <property type="protein sequence ID" value="MEA9356059.1"/>
    <property type="molecule type" value="Genomic_DNA"/>
</dbReference>
<name>A0ABU5VSM8_9BACT</name>
<dbReference type="PROSITE" id="PS51186">
    <property type="entry name" value="GNAT"/>
    <property type="match status" value="1"/>
</dbReference>
<dbReference type="Pfam" id="PF13673">
    <property type="entry name" value="Acetyltransf_10"/>
    <property type="match status" value="1"/>
</dbReference>
<dbReference type="RefSeq" id="WP_323575732.1">
    <property type="nucleotide sequence ID" value="NZ_JAYGJQ010000001.1"/>
</dbReference>
<evidence type="ECO:0000313" key="2">
    <source>
        <dbReference type="EMBL" id="MEA9356059.1"/>
    </source>
</evidence>
<evidence type="ECO:0000259" key="1">
    <source>
        <dbReference type="PROSITE" id="PS51186"/>
    </source>
</evidence>
<evidence type="ECO:0000313" key="3">
    <source>
        <dbReference type="Proteomes" id="UP001302274"/>
    </source>
</evidence>
<organism evidence="2 3">
    <name type="scientific">Bacteriovorax antarcticus</name>
    <dbReference type="NCBI Taxonomy" id="3088717"/>
    <lineage>
        <taxon>Bacteria</taxon>
        <taxon>Pseudomonadati</taxon>
        <taxon>Bdellovibrionota</taxon>
        <taxon>Bacteriovoracia</taxon>
        <taxon>Bacteriovoracales</taxon>
        <taxon>Bacteriovoracaceae</taxon>
        <taxon>Bacteriovorax</taxon>
    </lineage>
</organism>
<gene>
    <name evidence="2" type="ORF">SHI21_07600</name>
</gene>
<keyword evidence="2" id="KW-0012">Acyltransferase</keyword>
<dbReference type="Proteomes" id="UP001302274">
    <property type="component" value="Unassembled WGS sequence"/>
</dbReference>
<dbReference type="Gene3D" id="3.40.630.30">
    <property type="match status" value="1"/>
</dbReference>
<protein>
    <submittedName>
        <fullName evidence="2">GNAT family N-acetyltransferase</fullName>
        <ecNumber evidence="2">2.3.1.-</ecNumber>
    </submittedName>
</protein>